<dbReference type="GO" id="GO:0004792">
    <property type="term" value="F:thiosulfate-cyanide sulfurtransferase activity"/>
    <property type="evidence" value="ECO:0007669"/>
    <property type="project" value="TreeGrafter"/>
</dbReference>
<dbReference type="Pfam" id="PF00581">
    <property type="entry name" value="Rhodanese"/>
    <property type="match status" value="1"/>
</dbReference>
<dbReference type="InterPro" id="IPR001763">
    <property type="entry name" value="Rhodanese-like_dom"/>
</dbReference>
<evidence type="ECO:0000313" key="2">
    <source>
        <dbReference type="EMBL" id="KAF2668534.1"/>
    </source>
</evidence>
<accession>A0A6A6UC77</accession>
<organism evidence="2 3">
    <name type="scientific">Microthyrium microscopicum</name>
    <dbReference type="NCBI Taxonomy" id="703497"/>
    <lineage>
        <taxon>Eukaryota</taxon>
        <taxon>Fungi</taxon>
        <taxon>Dikarya</taxon>
        <taxon>Ascomycota</taxon>
        <taxon>Pezizomycotina</taxon>
        <taxon>Dothideomycetes</taxon>
        <taxon>Dothideomycetes incertae sedis</taxon>
        <taxon>Microthyriales</taxon>
        <taxon>Microthyriaceae</taxon>
        <taxon>Microthyrium</taxon>
    </lineage>
</organism>
<dbReference type="Gene3D" id="3.40.250.10">
    <property type="entry name" value="Rhodanese-like domain"/>
    <property type="match status" value="1"/>
</dbReference>
<dbReference type="PANTHER" id="PTHR44086">
    <property type="entry name" value="THIOSULFATE SULFURTRANSFERASE RDL2, MITOCHONDRIAL-RELATED"/>
    <property type="match status" value="1"/>
</dbReference>
<gene>
    <name evidence="2" type="ORF">BT63DRAFT_425845</name>
</gene>
<dbReference type="PANTHER" id="PTHR44086:SF10">
    <property type="entry name" value="THIOSULFATE SULFURTRANSFERASE_RHODANESE-LIKE DOMAIN-CONTAINING PROTEIN 3"/>
    <property type="match status" value="1"/>
</dbReference>
<evidence type="ECO:0000259" key="1">
    <source>
        <dbReference type="PROSITE" id="PS50206"/>
    </source>
</evidence>
<dbReference type="CDD" id="cd01519">
    <property type="entry name" value="RHOD_HSP67B2"/>
    <property type="match status" value="1"/>
</dbReference>
<evidence type="ECO:0000313" key="3">
    <source>
        <dbReference type="Proteomes" id="UP000799302"/>
    </source>
</evidence>
<dbReference type="Proteomes" id="UP000799302">
    <property type="component" value="Unassembled WGS sequence"/>
</dbReference>
<dbReference type="OrthoDB" id="566238at2759"/>
<dbReference type="GO" id="GO:0005739">
    <property type="term" value="C:mitochondrion"/>
    <property type="evidence" value="ECO:0007669"/>
    <property type="project" value="TreeGrafter"/>
</dbReference>
<name>A0A6A6UC77_9PEZI</name>
<dbReference type="EMBL" id="MU004236">
    <property type="protein sequence ID" value="KAF2668534.1"/>
    <property type="molecule type" value="Genomic_DNA"/>
</dbReference>
<dbReference type="PROSITE" id="PS50206">
    <property type="entry name" value="RHODANESE_3"/>
    <property type="match status" value="1"/>
</dbReference>
<reference evidence="2" key="1">
    <citation type="journal article" date="2020" name="Stud. Mycol.">
        <title>101 Dothideomycetes genomes: a test case for predicting lifestyles and emergence of pathogens.</title>
        <authorList>
            <person name="Haridas S."/>
            <person name="Albert R."/>
            <person name="Binder M."/>
            <person name="Bloem J."/>
            <person name="Labutti K."/>
            <person name="Salamov A."/>
            <person name="Andreopoulos B."/>
            <person name="Baker S."/>
            <person name="Barry K."/>
            <person name="Bills G."/>
            <person name="Bluhm B."/>
            <person name="Cannon C."/>
            <person name="Castanera R."/>
            <person name="Culley D."/>
            <person name="Daum C."/>
            <person name="Ezra D."/>
            <person name="Gonzalez J."/>
            <person name="Henrissat B."/>
            <person name="Kuo A."/>
            <person name="Liang C."/>
            <person name="Lipzen A."/>
            <person name="Lutzoni F."/>
            <person name="Magnuson J."/>
            <person name="Mondo S."/>
            <person name="Nolan M."/>
            <person name="Ohm R."/>
            <person name="Pangilinan J."/>
            <person name="Park H.-J."/>
            <person name="Ramirez L."/>
            <person name="Alfaro M."/>
            <person name="Sun H."/>
            <person name="Tritt A."/>
            <person name="Yoshinaga Y."/>
            <person name="Zwiers L.-H."/>
            <person name="Turgeon B."/>
            <person name="Goodwin S."/>
            <person name="Spatafora J."/>
            <person name="Crous P."/>
            <person name="Grigoriev I."/>
        </authorList>
    </citation>
    <scope>NUCLEOTIDE SEQUENCE</scope>
    <source>
        <strain evidence="2">CBS 115976</strain>
    </source>
</reference>
<feature type="domain" description="Rhodanese" evidence="1">
    <location>
        <begin position="85"/>
        <end position="186"/>
    </location>
</feature>
<keyword evidence="3" id="KW-1185">Reference proteome</keyword>
<dbReference type="InterPro" id="IPR036873">
    <property type="entry name" value="Rhodanese-like_dom_sf"/>
</dbReference>
<dbReference type="SMART" id="SM00450">
    <property type="entry name" value="RHOD"/>
    <property type="match status" value="1"/>
</dbReference>
<dbReference type="SUPFAM" id="SSF52821">
    <property type="entry name" value="Rhodanese/Cell cycle control phosphatase"/>
    <property type="match status" value="1"/>
</dbReference>
<dbReference type="AlphaFoldDB" id="A0A6A6UC77"/>
<proteinExistence type="predicted"/>
<protein>
    <submittedName>
        <fullName evidence="2">Rhodanese-like protein</fullName>
    </submittedName>
</protein>
<sequence length="186" mass="20724">MATRRTLLGPLATLTIRSSVQPLPARVAQFRTYTKLSRTIRTSRPNCTLPYLQSRLKSSATQEPWQVLDFSLVEAFQAQSSKQSNDKGPLIIDVREPSEYAAGRIPNSINIPVNSSPESWSLDSEAFEDTFGFEKPDSEREVLVYCKAGIRSARAAKLAVEAGYGNVKEYRGSWDDWVAKGGKIEH</sequence>